<dbReference type="KEGG" id="cot:CORT_0F03030"/>
<dbReference type="InterPro" id="IPR036864">
    <property type="entry name" value="Zn2-C6_fun-type_DNA-bd_sf"/>
</dbReference>
<evidence type="ECO:0000259" key="2">
    <source>
        <dbReference type="PROSITE" id="PS50048"/>
    </source>
</evidence>
<accession>H8X8Q2</accession>
<sequence length="526" mass="60244">MSTNQQPRNKRSRNGCLSCKQLKIKCNEAKPACEYCVHTQRECVYAAPKSKAPLKWSHRVKKPSTSIEVLETSTASTTSTTPTSMASPFLEVLDSDTTSPSTTSTSPLFDEERTPSSILFGGQFSPRTKALLLQRDYYAPPTHMDYLTRSLMLNQTSTLLGISRFELRLLKFFDMHCINLFSFGVNEGIHNAWKYKVPHLFLESELVRQSMFSFAAVALSTTLPLQDIQRSDNEEDIFDALAREDASEFDTMTRNNIYLKTTTHFLTTLAKAQEKINEVQTSNSFTDPTIAKELTVSSILIFSFLGVQPHGLIKLISFNQDEEETDMIAISRGSRDIVLNCASTILESELSGLLFFRVNQDLYSPPLKECEYPIIKYLLLELYRFQDSTNEEVVNDTSSSYQTLKLALDCLNKALFGCGYYKFPIPLFRFLMVIPEDFRSLLYAKHKYALKVLYVYAALCFIARFQMYKEYSIWRDFVVWYKDEVKLVDKVERNLYHLVVDQCYVIPNYEDFPYFDPLEGVCGGGT</sequence>
<proteinExistence type="predicted"/>
<dbReference type="InterPro" id="IPR001138">
    <property type="entry name" value="Zn2Cys6_DnaBD"/>
</dbReference>
<dbReference type="PANTHER" id="PTHR47657">
    <property type="entry name" value="STEROL REGULATORY ELEMENT-BINDING PROTEIN ECM22"/>
    <property type="match status" value="1"/>
</dbReference>
<dbReference type="eggNOG" id="ENOG502R6NR">
    <property type="taxonomic scope" value="Eukaryota"/>
</dbReference>
<dbReference type="PROSITE" id="PS00463">
    <property type="entry name" value="ZN2_CY6_FUNGAL_1"/>
    <property type="match status" value="1"/>
</dbReference>
<dbReference type="Gene3D" id="4.10.240.10">
    <property type="entry name" value="Zn(2)-C6 fungal-type DNA-binding domain"/>
    <property type="match status" value="1"/>
</dbReference>
<dbReference type="Pfam" id="PF00172">
    <property type="entry name" value="Zn_clus"/>
    <property type="match status" value="1"/>
</dbReference>
<keyword evidence="4" id="KW-1185">Reference proteome</keyword>
<dbReference type="SUPFAM" id="SSF57701">
    <property type="entry name" value="Zn2/Cys6 DNA-binding domain"/>
    <property type="match status" value="1"/>
</dbReference>
<name>H8X8Q2_CANO9</name>
<organism evidence="3 4">
    <name type="scientific">Candida orthopsilosis (strain 90-125)</name>
    <name type="common">Yeast</name>
    <dbReference type="NCBI Taxonomy" id="1136231"/>
    <lineage>
        <taxon>Eukaryota</taxon>
        <taxon>Fungi</taxon>
        <taxon>Dikarya</taxon>
        <taxon>Ascomycota</taxon>
        <taxon>Saccharomycotina</taxon>
        <taxon>Pichiomycetes</taxon>
        <taxon>Debaryomycetaceae</taxon>
        <taxon>Candida/Lodderomyces clade</taxon>
        <taxon>Candida</taxon>
    </lineage>
</organism>
<dbReference type="GeneID" id="14541643"/>
<dbReference type="GO" id="GO:0008270">
    <property type="term" value="F:zinc ion binding"/>
    <property type="evidence" value="ECO:0007669"/>
    <property type="project" value="InterPro"/>
</dbReference>
<dbReference type="EMBL" id="HE681724">
    <property type="protein sequence ID" value="CCG24527.1"/>
    <property type="molecule type" value="Genomic_DNA"/>
</dbReference>
<dbReference type="GO" id="GO:0000981">
    <property type="term" value="F:DNA-binding transcription factor activity, RNA polymerase II-specific"/>
    <property type="evidence" value="ECO:0007669"/>
    <property type="project" value="InterPro"/>
</dbReference>
<dbReference type="RefSeq" id="XP_003870656.1">
    <property type="nucleotide sequence ID" value="XM_003870607.1"/>
</dbReference>
<feature type="compositionally biased region" description="Low complexity" evidence="1">
    <location>
        <begin position="95"/>
        <end position="107"/>
    </location>
</feature>
<evidence type="ECO:0000313" key="3">
    <source>
        <dbReference type="EMBL" id="CCG24527.1"/>
    </source>
</evidence>
<dbReference type="PROSITE" id="PS50048">
    <property type="entry name" value="ZN2_CY6_FUNGAL_2"/>
    <property type="match status" value="1"/>
</dbReference>
<dbReference type="InterPro" id="IPR052400">
    <property type="entry name" value="Zn2-C6_fungal_TF"/>
</dbReference>
<evidence type="ECO:0000313" key="4">
    <source>
        <dbReference type="Proteomes" id="UP000005018"/>
    </source>
</evidence>
<evidence type="ECO:0000256" key="1">
    <source>
        <dbReference type="SAM" id="MobiDB-lite"/>
    </source>
</evidence>
<reference evidence="3 4" key="1">
    <citation type="journal article" date="2012" name="PLoS ONE">
        <title>Sequence and analysis of the genome of the pathogenic yeast Candida orthopsilosis.</title>
        <authorList>
            <person name="Riccombeni A."/>
            <person name="Vidanes G."/>
            <person name="Proux-Wera E."/>
            <person name="Wolfe K.H."/>
            <person name="Butler G."/>
        </authorList>
    </citation>
    <scope>NUCLEOTIDE SEQUENCE [LARGE SCALE GENOMIC DNA]</scope>
    <source>
        <strain evidence="3 4">Co 90-125</strain>
    </source>
</reference>
<feature type="domain" description="Zn(2)-C6 fungal-type" evidence="2">
    <location>
        <begin position="15"/>
        <end position="45"/>
    </location>
</feature>
<dbReference type="OrthoDB" id="3546279at2759"/>
<dbReference type="Proteomes" id="UP000005018">
    <property type="component" value="Chromosome 6"/>
</dbReference>
<dbReference type="PANTHER" id="PTHR47657:SF7">
    <property type="entry name" value="STEROL REGULATORY ELEMENT-BINDING PROTEIN ECM22"/>
    <property type="match status" value="1"/>
</dbReference>
<dbReference type="HOGENOM" id="CLU_034207_0_0_1"/>
<protein>
    <submittedName>
        <fullName evidence="3">Zcf18 transcription factor</fullName>
    </submittedName>
</protein>
<feature type="region of interest" description="Disordered" evidence="1">
    <location>
        <begin position="92"/>
        <end position="113"/>
    </location>
</feature>
<dbReference type="AlphaFoldDB" id="H8X8Q2"/>
<dbReference type="SMART" id="SM00066">
    <property type="entry name" value="GAL4"/>
    <property type="match status" value="1"/>
</dbReference>
<dbReference type="CDD" id="cd00067">
    <property type="entry name" value="GAL4"/>
    <property type="match status" value="1"/>
</dbReference>
<gene>
    <name evidence="3" type="ORF">CORT_0F03030</name>
</gene>